<reference evidence="1 2" key="1">
    <citation type="submission" date="2016-10" db="EMBL/GenBank/DDBJ databases">
        <title>Paenibacillus species isolates.</title>
        <authorList>
            <person name="Beno S.M."/>
        </authorList>
    </citation>
    <scope>NUCLEOTIDE SEQUENCE [LARGE SCALE GENOMIC DNA]</scope>
    <source>
        <strain evidence="1 2">FSL H7-0604</strain>
    </source>
</reference>
<dbReference type="AlphaFoldDB" id="A0A1R0X7F3"/>
<accession>A0A1R0X7F3</accession>
<evidence type="ECO:0000313" key="1">
    <source>
        <dbReference type="EMBL" id="OMD30636.1"/>
    </source>
</evidence>
<organism evidence="1 2">
    <name type="scientific">Paenibacillus odorifer</name>
    <dbReference type="NCBI Taxonomy" id="189426"/>
    <lineage>
        <taxon>Bacteria</taxon>
        <taxon>Bacillati</taxon>
        <taxon>Bacillota</taxon>
        <taxon>Bacilli</taxon>
        <taxon>Bacillales</taxon>
        <taxon>Paenibacillaceae</taxon>
        <taxon>Paenibacillus</taxon>
    </lineage>
</organism>
<gene>
    <name evidence="1" type="ORF">BJP51_19720</name>
</gene>
<dbReference type="EMBL" id="MKQP01000024">
    <property type="protein sequence ID" value="OMD30636.1"/>
    <property type="molecule type" value="Genomic_DNA"/>
</dbReference>
<comment type="caution">
    <text evidence="1">The sequence shown here is derived from an EMBL/GenBank/DDBJ whole genome shotgun (WGS) entry which is preliminary data.</text>
</comment>
<name>A0A1R0X7F3_9BACL</name>
<proteinExistence type="predicted"/>
<evidence type="ECO:0000313" key="2">
    <source>
        <dbReference type="Proteomes" id="UP000187465"/>
    </source>
</evidence>
<dbReference type="Proteomes" id="UP000187465">
    <property type="component" value="Unassembled WGS sequence"/>
</dbReference>
<protein>
    <submittedName>
        <fullName evidence="1">Uncharacterized protein</fullName>
    </submittedName>
</protein>
<sequence length="75" mass="8940">MWKSEMSCVDTQMWNCEMRFAKTLKVEMRKFDLQKCVKVTFCKCAKVKTQKSAHKKWLLRPIKDGEAVLISYRGY</sequence>